<evidence type="ECO:0000313" key="1">
    <source>
        <dbReference type="EMBL" id="PNR40940.1"/>
    </source>
</evidence>
<reference evidence="2" key="3">
    <citation type="submission" date="2020-12" db="UniProtKB">
        <authorList>
            <consortium name="EnsemblPlants"/>
        </authorList>
    </citation>
    <scope>IDENTIFICATION</scope>
</reference>
<dbReference type="AlphaFoldDB" id="A0A2K1JHA6"/>
<dbReference type="EMBL" id="ABEU02000014">
    <property type="protein sequence ID" value="PNR40940.1"/>
    <property type="molecule type" value="Genomic_DNA"/>
</dbReference>
<protein>
    <submittedName>
        <fullName evidence="1 2">Uncharacterized protein</fullName>
    </submittedName>
</protein>
<dbReference type="Proteomes" id="UP000006727">
    <property type="component" value="Chromosome 14"/>
</dbReference>
<dbReference type="PaxDb" id="3218-PP1S36_328V6.1"/>
<dbReference type="Gramene" id="Pp3c14_11170V3.1">
    <property type="protein sequence ID" value="Pp3c14_11170V3.1"/>
    <property type="gene ID" value="Pp3c14_11170"/>
</dbReference>
<evidence type="ECO:0000313" key="2">
    <source>
        <dbReference type="EnsemblPlants" id="Pp3c14_11170V3.1"/>
    </source>
</evidence>
<organism evidence="1">
    <name type="scientific">Physcomitrium patens</name>
    <name type="common">Spreading-leaved earth moss</name>
    <name type="synonym">Physcomitrella patens</name>
    <dbReference type="NCBI Taxonomy" id="3218"/>
    <lineage>
        <taxon>Eukaryota</taxon>
        <taxon>Viridiplantae</taxon>
        <taxon>Streptophyta</taxon>
        <taxon>Embryophyta</taxon>
        <taxon>Bryophyta</taxon>
        <taxon>Bryophytina</taxon>
        <taxon>Bryopsida</taxon>
        <taxon>Funariidae</taxon>
        <taxon>Funariales</taxon>
        <taxon>Funariaceae</taxon>
        <taxon>Physcomitrium</taxon>
    </lineage>
</organism>
<accession>A0A2K1JHA6</accession>
<dbReference type="InParanoid" id="A0A2K1JHA6"/>
<name>A0A2K1JHA6_PHYPA</name>
<dbReference type="EnsemblPlants" id="Pp3c14_11170V3.1">
    <property type="protein sequence ID" value="Pp3c14_11170V3.1"/>
    <property type="gene ID" value="Pp3c14_11170"/>
</dbReference>
<sequence length="143" mass="15947">MLLKIQTFTIAVLNEFKHIVRLEPAHISTWSRNPSQKALLLQVLQAQQLSMRLDIDSPGPMSLRCVQNQTNNDAILITGPEDTHLSTEYVIEATTTSAGNTTMADSTQYEGRGRAIYLLRKRGDKEQSQIGLGLGFYQTSELP</sequence>
<keyword evidence="3" id="KW-1185">Reference proteome</keyword>
<reference evidence="1 3" key="1">
    <citation type="journal article" date="2008" name="Science">
        <title>The Physcomitrella genome reveals evolutionary insights into the conquest of land by plants.</title>
        <authorList>
            <person name="Rensing S."/>
            <person name="Lang D."/>
            <person name="Zimmer A."/>
            <person name="Terry A."/>
            <person name="Salamov A."/>
            <person name="Shapiro H."/>
            <person name="Nishiyama T."/>
            <person name="Perroud P.-F."/>
            <person name="Lindquist E."/>
            <person name="Kamisugi Y."/>
            <person name="Tanahashi T."/>
            <person name="Sakakibara K."/>
            <person name="Fujita T."/>
            <person name="Oishi K."/>
            <person name="Shin-I T."/>
            <person name="Kuroki Y."/>
            <person name="Toyoda A."/>
            <person name="Suzuki Y."/>
            <person name="Hashimoto A."/>
            <person name="Yamaguchi K."/>
            <person name="Sugano A."/>
            <person name="Kohara Y."/>
            <person name="Fujiyama A."/>
            <person name="Anterola A."/>
            <person name="Aoki S."/>
            <person name="Ashton N."/>
            <person name="Barbazuk W.B."/>
            <person name="Barker E."/>
            <person name="Bennetzen J."/>
            <person name="Bezanilla M."/>
            <person name="Blankenship R."/>
            <person name="Cho S.H."/>
            <person name="Dutcher S."/>
            <person name="Estelle M."/>
            <person name="Fawcett J.A."/>
            <person name="Gundlach H."/>
            <person name="Hanada K."/>
            <person name="Heyl A."/>
            <person name="Hicks K.A."/>
            <person name="Hugh J."/>
            <person name="Lohr M."/>
            <person name="Mayer K."/>
            <person name="Melkozernov A."/>
            <person name="Murata T."/>
            <person name="Nelson D."/>
            <person name="Pils B."/>
            <person name="Prigge M."/>
            <person name="Reiss B."/>
            <person name="Renner T."/>
            <person name="Rombauts S."/>
            <person name="Rushton P."/>
            <person name="Sanderfoot A."/>
            <person name="Schween G."/>
            <person name="Shiu S.-H."/>
            <person name="Stueber K."/>
            <person name="Theodoulou F.L."/>
            <person name="Tu H."/>
            <person name="Van de Peer Y."/>
            <person name="Verrier P.J."/>
            <person name="Waters E."/>
            <person name="Wood A."/>
            <person name="Yang L."/>
            <person name="Cove D."/>
            <person name="Cuming A."/>
            <person name="Hasebe M."/>
            <person name="Lucas S."/>
            <person name="Mishler D.B."/>
            <person name="Reski R."/>
            <person name="Grigoriev I."/>
            <person name="Quatrano R.S."/>
            <person name="Boore J.L."/>
        </authorList>
    </citation>
    <scope>NUCLEOTIDE SEQUENCE [LARGE SCALE GENOMIC DNA]</scope>
    <source>
        <strain evidence="2 3">cv. Gransden 2004</strain>
    </source>
</reference>
<evidence type="ECO:0000313" key="3">
    <source>
        <dbReference type="Proteomes" id="UP000006727"/>
    </source>
</evidence>
<gene>
    <name evidence="1" type="ORF">PHYPA_018343</name>
</gene>
<reference evidence="1 3" key="2">
    <citation type="journal article" date="2018" name="Plant J.">
        <title>The Physcomitrella patens chromosome-scale assembly reveals moss genome structure and evolution.</title>
        <authorList>
            <person name="Lang D."/>
            <person name="Ullrich K.K."/>
            <person name="Murat F."/>
            <person name="Fuchs J."/>
            <person name="Jenkins J."/>
            <person name="Haas F.B."/>
            <person name="Piednoel M."/>
            <person name="Gundlach H."/>
            <person name="Van Bel M."/>
            <person name="Meyberg R."/>
            <person name="Vives C."/>
            <person name="Morata J."/>
            <person name="Symeonidi A."/>
            <person name="Hiss M."/>
            <person name="Muchero W."/>
            <person name="Kamisugi Y."/>
            <person name="Saleh O."/>
            <person name="Blanc G."/>
            <person name="Decker E.L."/>
            <person name="van Gessel N."/>
            <person name="Grimwood J."/>
            <person name="Hayes R.D."/>
            <person name="Graham S.W."/>
            <person name="Gunter L.E."/>
            <person name="McDaniel S.F."/>
            <person name="Hoernstein S.N.W."/>
            <person name="Larsson A."/>
            <person name="Li F.W."/>
            <person name="Perroud P.F."/>
            <person name="Phillips J."/>
            <person name="Ranjan P."/>
            <person name="Rokshar D.S."/>
            <person name="Rothfels C.J."/>
            <person name="Schneider L."/>
            <person name="Shu S."/>
            <person name="Stevenson D.W."/>
            <person name="Thummler F."/>
            <person name="Tillich M."/>
            <person name="Villarreal Aguilar J.C."/>
            <person name="Widiez T."/>
            <person name="Wong G.K."/>
            <person name="Wymore A."/>
            <person name="Zhang Y."/>
            <person name="Zimmer A.D."/>
            <person name="Quatrano R.S."/>
            <person name="Mayer K.F.X."/>
            <person name="Goodstein D."/>
            <person name="Casacuberta J.M."/>
            <person name="Vandepoele K."/>
            <person name="Reski R."/>
            <person name="Cuming A.C."/>
            <person name="Tuskan G.A."/>
            <person name="Maumus F."/>
            <person name="Salse J."/>
            <person name="Schmutz J."/>
            <person name="Rensing S.A."/>
        </authorList>
    </citation>
    <scope>NUCLEOTIDE SEQUENCE [LARGE SCALE GENOMIC DNA]</scope>
    <source>
        <strain evidence="2 3">cv. Gransden 2004</strain>
    </source>
</reference>
<proteinExistence type="predicted"/>